<evidence type="ECO:0000256" key="2">
    <source>
        <dbReference type="ARBA" id="ARBA00029447"/>
    </source>
</evidence>
<keyword evidence="5" id="KW-0812">Transmembrane</keyword>
<protein>
    <submittedName>
        <fullName evidence="8">Methyl-accepting chemotaxis protein</fullName>
    </submittedName>
</protein>
<dbReference type="PROSITE" id="PS50885">
    <property type="entry name" value="HAMP"/>
    <property type="match status" value="1"/>
</dbReference>
<reference evidence="8 9" key="1">
    <citation type="journal article" date="2005" name="DNA Res.">
        <title>Complete genome sequence of the facultative anaerobic magnetotactic bacterium Magnetospirillum sp. strain AMB-1.</title>
        <authorList>
            <person name="Matsunaga T."/>
            <person name="Okamura Y."/>
            <person name="Fukuda Y."/>
            <person name="Wahyudi A.T."/>
            <person name="Murase Y."/>
            <person name="Takeyama H."/>
        </authorList>
    </citation>
    <scope>NUCLEOTIDE SEQUENCE [LARGE SCALE GENOMIC DNA]</scope>
    <source>
        <strain evidence="9">ATCC 700264 / AMB-1</strain>
    </source>
</reference>
<evidence type="ECO:0000259" key="7">
    <source>
        <dbReference type="PROSITE" id="PS50885"/>
    </source>
</evidence>
<dbReference type="HOGENOM" id="CLU_000445_107_27_5"/>
<dbReference type="PRINTS" id="PR00260">
    <property type="entry name" value="CHEMTRNSDUCR"/>
</dbReference>
<dbReference type="SMART" id="SM00283">
    <property type="entry name" value="MA"/>
    <property type="match status" value="1"/>
</dbReference>
<dbReference type="InterPro" id="IPR003660">
    <property type="entry name" value="HAMP_dom"/>
</dbReference>
<keyword evidence="5" id="KW-0472">Membrane</keyword>
<comment type="similarity">
    <text evidence="2">Belongs to the methyl-accepting chemotaxis (MCP) protein family.</text>
</comment>
<dbReference type="GO" id="GO:0016020">
    <property type="term" value="C:membrane"/>
    <property type="evidence" value="ECO:0007669"/>
    <property type="project" value="InterPro"/>
</dbReference>
<feature type="transmembrane region" description="Helical" evidence="5">
    <location>
        <begin position="197"/>
        <end position="221"/>
    </location>
</feature>
<gene>
    <name evidence="8" type="ordered locus">amb4164</name>
</gene>
<evidence type="ECO:0000313" key="9">
    <source>
        <dbReference type="Proteomes" id="UP000007058"/>
    </source>
</evidence>
<dbReference type="Proteomes" id="UP000007058">
    <property type="component" value="Chromosome"/>
</dbReference>
<dbReference type="STRING" id="342108.amb4164"/>
<dbReference type="InterPro" id="IPR004090">
    <property type="entry name" value="Chemotax_Me-accpt_rcpt"/>
</dbReference>
<evidence type="ECO:0000313" key="8">
    <source>
        <dbReference type="EMBL" id="BAE52968.1"/>
    </source>
</evidence>
<dbReference type="AlphaFoldDB" id="Q2VZK7"/>
<dbReference type="PROSITE" id="PS50111">
    <property type="entry name" value="CHEMOTAXIS_TRANSDUC_2"/>
    <property type="match status" value="1"/>
</dbReference>
<keyword evidence="9" id="KW-1185">Reference proteome</keyword>
<dbReference type="EMBL" id="AP007255">
    <property type="protein sequence ID" value="BAE52968.1"/>
    <property type="molecule type" value="Genomic_DNA"/>
</dbReference>
<evidence type="ECO:0000259" key="6">
    <source>
        <dbReference type="PROSITE" id="PS50111"/>
    </source>
</evidence>
<dbReference type="CDD" id="cd06225">
    <property type="entry name" value="HAMP"/>
    <property type="match status" value="1"/>
</dbReference>
<dbReference type="GO" id="GO:0004888">
    <property type="term" value="F:transmembrane signaling receptor activity"/>
    <property type="evidence" value="ECO:0007669"/>
    <property type="project" value="InterPro"/>
</dbReference>
<dbReference type="KEGG" id="mag:amb4164"/>
<dbReference type="InterPro" id="IPR024478">
    <property type="entry name" value="HlyB_4HB_MCP"/>
</dbReference>
<dbReference type="SMART" id="SM00304">
    <property type="entry name" value="HAMP"/>
    <property type="match status" value="1"/>
</dbReference>
<dbReference type="Pfam" id="PF12729">
    <property type="entry name" value="4HB_MCP_1"/>
    <property type="match status" value="1"/>
</dbReference>
<dbReference type="GO" id="GO:0007165">
    <property type="term" value="P:signal transduction"/>
    <property type="evidence" value="ECO:0007669"/>
    <property type="project" value="UniProtKB-KW"/>
</dbReference>
<dbReference type="Pfam" id="PF00015">
    <property type="entry name" value="MCPsignal"/>
    <property type="match status" value="1"/>
</dbReference>
<evidence type="ECO:0000256" key="1">
    <source>
        <dbReference type="ARBA" id="ARBA00023224"/>
    </source>
</evidence>
<evidence type="ECO:0000256" key="5">
    <source>
        <dbReference type="SAM" id="Phobius"/>
    </source>
</evidence>
<keyword evidence="5" id="KW-1133">Transmembrane helix</keyword>
<proteinExistence type="inferred from homology"/>
<dbReference type="Pfam" id="PF00672">
    <property type="entry name" value="HAMP"/>
    <property type="match status" value="1"/>
</dbReference>
<dbReference type="PANTHER" id="PTHR32089:SF112">
    <property type="entry name" value="LYSOZYME-LIKE PROTEIN-RELATED"/>
    <property type="match status" value="1"/>
</dbReference>
<dbReference type="Gene3D" id="1.10.287.950">
    <property type="entry name" value="Methyl-accepting chemotaxis protein"/>
    <property type="match status" value="1"/>
</dbReference>
<dbReference type="Gene3D" id="6.10.340.10">
    <property type="match status" value="1"/>
</dbReference>
<evidence type="ECO:0000256" key="4">
    <source>
        <dbReference type="SAM" id="Coils"/>
    </source>
</evidence>
<organism evidence="8 9">
    <name type="scientific">Paramagnetospirillum magneticum (strain ATCC 700264 / AMB-1)</name>
    <name type="common">Magnetospirillum magneticum</name>
    <dbReference type="NCBI Taxonomy" id="342108"/>
    <lineage>
        <taxon>Bacteria</taxon>
        <taxon>Pseudomonadati</taxon>
        <taxon>Pseudomonadota</taxon>
        <taxon>Alphaproteobacteria</taxon>
        <taxon>Rhodospirillales</taxon>
        <taxon>Magnetospirillaceae</taxon>
        <taxon>Paramagnetospirillum</taxon>
    </lineage>
</organism>
<feature type="transmembrane region" description="Helical" evidence="5">
    <location>
        <begin position="21"/>
        <end position="42"/>
    </location>
</feature>
<dbReference type="PANTHER" id="PTHR32089">
    <property type="entry name" value="METHYL-ACCEPTING CHEMOTAXIS PROTEIN MCPB"/>
    <property type="match status" value="1"/>
</dbReference>
<keyword evidence="4" id="KW-0175">Coiled coil</keyword>
<dbReference type="GO" id="GO:0006935">
    <property type="term" value="P:chemotaxis"/>
    <property type="evidence" value="ECO:0007669"/>
    <property type="project" value="InterPro"/>
</dbReference>
<feature type="domain" description="HAMP" evidence="7">
    <location>
        <begin position="223"/>
        <end position="276"/>
    </location>
</feature>
<keyword evidence="1 3" id="KW-0807">Transducer</keyword>
<feature type="domain" description="Methyl-accepting transducer" evidence="6">
    <location>
        <begin position="310"/>
        <end position="546"/>
    </location>
</feature>
<evidence type="ECO:0000256" key="3">
    <source>
        <dbReference type="PROSITE-ProRule" id="PRU00284"/>
    </source>
</evidence>
<accession>Q2VZK7</accession>
<dbReference type="InterPro" id="IPR004089">
    <property type="entry name" value="MCPsignal_dom"/>
</dbReference>
<feature type="coiled-coil region" evidence="4">
    <location>
        <begin position="87"/>
        <end position="114"/>
    </location>
</feature>
<sequence>MAPPDHRRGEGGVMRLADVRIGVRLFAGFGLMIIITGALGLFSSLQLRSISAHTELLYRHPFTVSTALSEADGGIIAMHRAMKDLALAFEDSDIAKAEAAIDAAESRVVKKLDTARERFLADRAVFDQLGKALAAWKPIRAEIVEMMKQGRSVEAADLTKGAAAKQAEEIQTLMASAISLAAEDAARFREKAESEQVSAGLSLLVSFLAFAVAGLGLALLVTRSLTRPLEALRTCMASMATGDYEVAVPGGERKDEIGAMARTLNVFAENGRQMGRLAEDRREADRRASVERRESRLALAAEFEEKVTAVMGRLSEAAAEMSHAAQSMSGVAADASGQASSAESAADTASANVRNVAEAADELSHSIAAIERQVAASSSTTAEAVGKAERASANVAGLATAAERIGQVVDLITSIAKQTNLLALNATIEAARAGEAGKGFAVVASEVKNLANQTAGATDEISTQIAQVQSATGEAVAAIGDIVRIIGDISAAVGSITQAVAEQQSTTRRISDSVSAAVGGTEEVVGSVGRVAAAAAQAGDAASLVLGQSNGVARRTDDLMGEVEAFIEGIRAG</sequence>
<name>Q2VZK7_PARM1</name>
<dbReference type="SUPFAM" id="SSF58104">
    <property type="entry name" value="Methyl-accepting chemotaxis protein (MCP) signaling domain"/>
    <property type="match status" value="1"/>
</dbReference>